<dbReference type="InterPro" id="IPR045324">
    <property type="entry name" value="Small_multidrug_res"/>
</dbReference>
<evidence type="ECO:0000256" key="7">
    <source>
        <dbReference type="SAM" id="Phobius"/>
    </source>
</evidence>
<dbReference type="SUPFAM" id="SSF103481">
    <property type="entry name" value="Multidrug resistance efflux transporter EmrE"/>
    <property type="match status" value="1"/>
</dbReference>
<dbReference type="AlphaFoldDB" id="A0A371PM60"/>
<keyword evidence="5 7" id="KW-0472">Membrane</keyword>
<dbReference type="GO" id="GO:0005886">
    <property type="term" value="C:plasma membrane"/>
    <property type="evidence" value="ECO:0007669"/>
    <property type="project" value="UniProtKB-SubCell"/>
</dbReference>
<dbReference type="Proteomes" id="UP000261905">
    <property type="component" value="Unassembled WGS sequence"/>
</dbReference>
<evidence type="ECO:0000256" key="6">
    <source>
        <dbReference type="RuleBase" id="RU003942"/>
    </source>
</evidence>
<keyword evidence="4 7" id="KW-1133">Transmembrane helix</keyword>
<evidence type="ECO:0000256" key="1">
    <source>
        <dbReference type="ARBA" id="ARBA00004651"/>
    </source>
</evidence>
<keyword evidence="3 6" id="KW-0812">Transmembrane</keyword>
<feature type="transmembrane region" description="Helical" evidence="7">
    <location>
        <begin position="32"/>
        <end position="53"/>
    </location>
</feature>
<evidence type="ECO:0000256" key="4">
    <source>
        <dbReference type="ARBA" id="ARBA00022989"/>
    </source>
</evidence>
<evidence type="ECO:0000313" key="9">
    <source>
        <dbReference type="Proteomes" id="UP000261905"/>
    </source>
</evidence>
<accession>A0A371PM60</accession>
<feature type="transmembrane region" description="Helical" evidence="7">
    <location>
        <begin position="7"/>
        <end position="26"/>
    </location>
</feature>
<evidence type="ECO:0000256" key="3">
    <source>
        <dbReference type="ARBA" id="ARBA00022692"/>
    </source>
</evidence>
<organism evidence="8 9">
    <name type="scientific">Paenibacillus paeoniae</name>
    <dbReference type="NCBI Taxonomy" id="2292705"/>
    <lineage>
        <taxon>Bacteria</taxon>
        <taxon>Bacillati</taxon>
        <taxon>Bacillota</taxon>
        <taxon>Bacilli</taxon>
        <taxon>Bacillales</taxon>
        <taxon>Paenibacillaceae</taxon>
        <taxon>Paenibacillus</taxon>
    </lineage>
</organism>
<dbReference type="GO" id="GO:0022857">
    <property type="term" value="F:transmembrane transporter activity"/>
    <property type="evidence" value="ECO:0007669"/>
    <property type="project" value="InterPro"/>
</dbReference>
<keyword evidence="2" id="KW-1003">Cell membrane</keyword>
<sequence length="123" mass="13400">MKSSQNKYWLLVIVAACFEVLWVMGLKHAETMAHWAGTIVAIIVSFLLLIYTAKKLPTSTAYAVFVGLGTVGTVLVEMSVFGEPFRWSKIGLVAVLLVGIVGLKMVTHGNDEDHLPKKEGEPA</sequence>
<dbReference type="Pfam" id="PF00893">
    <property type="entry name" value="Multi_Drug_Res"/>
    <property type="match status" value="1"/>
</dbReference>
<dbReference type="Gene3D" id="1.10.3730.20">
    <property type="match status" value="1"/>
</dbReference>
<dbReference type="OrthoDB" id="2168659at2"/>
<evidence type="ECO:0000256" key="5">
    <source>
        <dbReference type="ARBA" id="ARBA00023136"/>
    </source>
</evidence>
<dbReference type="EMBL" id="QUBQ01000001">
    <property type="protein sequence ID" value="REK77075.1"/>
    <property type="molecule type" value="Genomic_DNA"/>
</dbReference>
<name>A0A371PM60_9BACL</name>
<reference evidence="8 9" key="1">
    <citation type="submission" date="2018-08" db="EMBL/GenBank/DDBJ databases">
        <title>Paenibacillus sp. M4BSY-1, whole genome shotgun sequence.</title>
        <authorList>
            <person name="Tuo L."/>
        </authorList>
    </citation>
    <scope>NUCLEOTIDE SEQUENCE [LARGE SCALE GENOMIC DNA]</scope>
    <source>
        <strain evidence="8 9">M4BSY-1</strain>
    </source>
</reference>
<protein>
    <submittedName>
        <fullName evidence="8">QacE family quaternary ammonium compound efflux SMR transporter</fullName>
    </submittedName>
</protein>
<dbReference type="RefSeq" id="WP_116044436.1">
    <property type="nucleotide sequence ID" value="NZ_QUBQ01000001.1"/>
</dbReference>
<comment type="similarity">
    <text evidence="6">Belongs to the drug/metabolite transporter (DMT) superfamily. Small multidrug resistance (SMR) (TC 2.A.7.1) family.</text>
</comment>
<evidence type="ECO:0000313" key="8">
    <source>
        <dbReference type="EMBL" id="REK77075.1"/>
    </source>
</evidence>
<keyword evidence="9" id="KW-1185">Reference proteome</keyword>
<comment type="caution">
    <text evidence="8">The sequence shown here is derived from an EMBL/GenBank/DDBJ whole genome shotgun (WGS) entry which is preliminary data.</text>
</comment>
<feature type="transmembrane region" description="Helical" evidence="7">
    <location>
        <begin position="60"/>
        <end position="81"/>
    </location>
</feature>
<proteinExistence type="inferred from homology"/>
<dbReference type="InterPro" id="IPR000390">
    <property type="entry name" value="Small_drug/metabolite_transptr"/>
</dbReference>
<dbReference type="PANTHER" id="PTHR30561">
    <property type="entry name" value="SMR FAMILY PROTON-DEPENDENT DRUG EFFLUX TRANSPORTER SUGE"/>
    <property type="match status" value="1"/>
</dbReference>
<dbReference type="PANTHER" id="PTHR30561:SF7">
    <property type="entry name" value="GUANIDINIUM EFFLUX SYSTEM SUBUNIT GDNC-RELATED"/>
    <property type="match status" value="1"/>
</dbReference>
<evidence type="ECO:0000256" key="2">
    <source>
        <dbReference type="ARBA" id="ARBA00022475"/>
    </source>
</evidence>
<comment type="subcellular location">
    <subcellularLocation>
        <location evidence="1 6">Cell membrane</location>
        <topology evidence="1 6">Multi-pass membrane protein</topology>
    </subcellularLocation>
</comment>
<dbReference type="InterPro" id="IPR037185">
    <property type="entry name" value="EmrE-like"/>
</dbReference>
<gene>
    <name evidence="8" type="ORF">DX130_08730</name>
</gene>